<dbReference type="SMR" id="A0A2S2Q810"/>
<keyword evidence="8" id="KW-0492">Microsome</keyword>
<reference evidence="17" key="2">
    <citation type="submission" date="2025-04" db="UniProtKB">
        <authorList>
            <consortium name="RefSeq"/>
        </authorList>
    </citation>
    <scope>IDENTIFICATION</scope>
    <source>
        <tissue evidence="17">Whole body</tissue>
    </source>
</reference>
<dbReference type="GO" id="GO:0005506">
    <property type="term" value="F:iron ion binding"/>
    <property type="evidence" value="ECO:0007669"/>
    <property type="project" value="InterPro"/>
</dbReference>
<protein>
    <submittedName>
        <fullName evidence="15 17">Cytochrome p450</fullName>
    </submittedName>
</protein>
<evidence type="ECO:0000313" key="15">
    <source>
        <dbReference type="EMBL" id="MBY73700.1"/>
    </source>
</evidence>
<dbReference type="AlphaFoldDB" id="A0A2S2Q810"/>
<dbReference type="GO" id="GO:0020037">
    <property type="term" value="F:heme binding"/>
    <property type="evidence" value="ECO:0007669"/>
    <property type="project" value="InterPro"/>
</dbReference>
<dbReference type="GO" id="GO:0016705">
    <property type="term" value="F:oxidoreductase activity, acting on paired donors, with incorporation or reduction of molecular oxygen"/>
    <property type="evidence" value="ECO:0007669"/>
    <property type="project" value="InterPro"/>
</dbReference>
<evidence type="ECO:0000313" key="17">
    <source>
        <dbReference type="RefSeq" id="XP_025419144.1"/>
    </source>
</evidence>
<evidence type="ECO:0000256" key="2">
    <source>
        <dbReference type="ARBA" id="ARBA00004174"/>
    </source>
</evidence>
<evidence type="ECO:0000256" key="1">
    <source>
        <dbReference type="ARBA" id="ARBA00001971"/>
    </source>
</evidence>
<dbReference type="PRINTS" id="PR00385">
    <property type="entry name" value="P450"/>
</dbReference>
<dbReference type="GO" id="GO:0005789">
    <property type="term" value="C:endoplasmic reticulum membrane"/>
    <property type="evidence" value="ECO:0007669"/>
    <property type="project" value="UniProtKB-SubCell"/>
</dbReference>
<dbReference type="InterPro" id="IPR050476">
    <property type="entry name" value="Insect_CytP450_Detox"/>
</dbReference>
<dbReference type="Proteomes" id="UP000694846">
    <property type="component" value="Unplaced"/>
</dbReference>
<dbReference type="Gene3D" id="1.10.630.10">
    <property type="entry name" value="Cytochrome P450"/>
    <property type="match status" value="1"/>
</dbReference>
<evidence type="ECO:0000256" key="5">
    <source>
        <dbReference type="ARBA" id="ARBA00022617"/>
    </source>
</evidence>
<evidence type="ECO:0000256" key="14">
    <source>
        <dbReference type="RuleBase" id="RU000461"/>
    </source>
</evidence>
<evidence type="ECO:0000256" key="6">
    <source>
        <dbReference type="ARBA" id="ARBA00022723"/>
    </source>
</evidence>
<keyword evidence="11 14" id="KW-0503">Monooxygenase</keyword>
<dbReference type="PRINTS" id="PR00463">
    <property type="entry name" value="EP450I"/>
</dbReference>
<gene>
    <name evidence="15" type="primary">Cyp6a2_0</name>
    <name evidence="17" type="synonym">LOC112689580</name>
    <name evidence="15" type="ORF">g.78176</name>
</gene>
<dbReference type="InterPro" id="IPR001128">
    <property type="entry name" value="Cyt_P450"/>
</dbReference>
<reference evidence="15" key="1">
    <citation type="submission" date="2018-04" db="EMBL/GenBank/DDBJ databases">
        <title>Transcriptome assembly of Sipha flava.</title>
        <authorList>
            <person name="Scully E.D."/>
            <person name="Geib S.M."/>
            <person name="Palmer N.A."/>
            <person name="Koch K."/>
            <person name="Bradshaw J."/>
            <person name="Heng-Moss T."/>
            <person name="Sarath G."/>
        </authorList>
    </citation>
    <scope>NUCLEOTIDE SEQUENCE</scope>
</reference>
<dbReference type="PANTHER" id="PTHR24292">
    <property type="entry name" value="CYTOCHROME P450"/>
    <property type="match status" value="1"/>
</dbReference>
<keyword evidence="5 13" id="KW-0349">Heme</keyword>
<evidence type="ECO:0000256" key="8">
    <source>
        <dbReference type="ARBA" id="ARBA00022848"/>
    </source>
</evidence>
<evidence type="ECO:0000256" key="11">
    <source>
        <dbReference type="ARBA" id="ARBA00023033"/>
    </source>
</evidence>
<sequence length="510" mass="57866">MFSAWSTPFLQISTVVVLAVLVAHKYLTFNHGKWKKLGVPFAEPTLLFGSMGDAIAGRVPLVDLMAKNYHRFDGQRYFGMYEARRPLLVLRDPRLVHAVTVKDFSSFGDRIASKVSFEHDKLFDHLVNLRGERWKSIRAKLSPTFSAAKLKSMMADINECTSRLIFNLDEQVAKNNGVVDISEAAAQFTTDTIGRCAFGLEFNSLTDPNSDFCRIGQDVFMPSRRSVILNIIRLYGLGRLLDLLRIRGMPDHVFDFFDNLLQTAVNQHKSGENTRNDFIATLVKLKDEEQLDNNGQKLFTDDILAANAFVFFIAGFETTASTISYCLYELALNPEIQTKCREKIKQTLDANDGKLSYDTLKDMKYMDMVINEALRLHPPVPVLNRACTKKYTIPDSNITLNVGEKVLIPTYSLHMDPKYYPNPHIFDPDRFSEENKSLRPNGVFLPFGDGPRVCIGLRFAMMEVKTGLAEVLSKFEVSPCKDTQIPIEIRPRSILLTPNNPIRILFKKIE</sequence>
<keyword evidence="7" id="KW-0256">Endoplasmic reticulum</keyword>
<accession>A0A2S2Q810</accession>
<comment type="cofactor">
    <cofactor evidence="1 13">
        <name>heme</name>
        <dbReference type="ChEBI" id="CHEBI:30413"/>
    </cofactor>
</comment>
<dbReference type="GO" id="GO:0004497">
    <property type="term" value="F:monooxygenase activity"/>
    <property type="evidence" value="ECO:0007669"/>
    <property type="project" value="UniProtKB-KW"/>
</dbReference>
<keyword evidence="16" id="KW-1185">Reference proteome</keyword>
<evidence type="ECO:0000256" key="13">
    <source>
        <dbReference type="PIRSR" id="PIRSR602401-1"/>
    </source>
</evidence>
<evidence type="ECO:0000256" key="4">
    <source>
        <dbReference type="ARBA" id="ARBA00010617"/>
    </source>
</evidence>
<dbReference type="OrthoDB" id="2789670at2759"/>
<feature type="binding site" description="axial binding residue" evidence="13">
    <location>
        <position position="454"/>
    </location>
    <ligand>
        <name>heme</name>
        <dbReference type="ChEBI" id="CHEBI:30413"/>
    </ligand>
    <ligandPart>
        <name>Fe</name>
        <dbReference type="ChEBI" id="CHEBI:18248"/>
    </ligandPart>
</feature>
<dbReference type="RefSeq" id="XP_025419144.1">
    <property type="nucleotide sequence ID" value="XM_025563359.1"/>
</dbReference>
<proteinExistence type="inferred from homology"/>
<dbReference type="PROSITE" id="PS00086">
    <property type="entry name" value="CYTOCHROME_P450"/>
    <property type="match status" value="1"/>
</dbReference>
<dbReference type="PANTHER" id="PTHR24292:SF54">
    <property type="entry name" value="CYP9F3-RELATED"/>
    <property type="match status" value="1"/>
</dbReference>
<evidence type="ECO:0000256" key="9">
    <source>
        <dbReference type="ARBA" id="ARBA00023002"/>
    </source>
</evidence>
<evidence type="ECO:0000256" key="10">
    <source>
        <dbReference type="ARBA" id="ARBA00023004"/>
    </source>
</evidence>
<keyword evidence="10 13" id="KW-0408">Iron</keyword>
<comment type="subcellular location">
    <subcellularLocation>
        <location evidence="3">Endoplasmic reticulum membrane</location>
        <topology evidence="3">Peripheral membrane protein</topology>
    </subcellularLocation>
    <subcellularLocation>
        <location evidence="2">Microsome membrane</location>
        <topology evidence="2">Peripheral membrane protein</topology>
    </subcellularLocation>
</comment>
<dbReference type="InterPro" id="IPR017972">
    <property type="entry name" value="Cyt_P450_CS"/>
</dbReference>
<dbReference type="Pfam" id="PF00067">
    <property type="entry name" value="p450"/>
    <property type="match status" value="1"/>
</dbReference>
<keyword evidence="12" id="KW-0472">Membrane</keyword>
<dbReference type="CDD" id="cd11056">
    <property type="entry name" value="CYP6-like"/>
    <property type="match status" value="1"/>
</dbReference>
<evidence type="ECO:0000256" key="3">
    <source>
        <dbReference type="ARBA" id="ARBA00004406"/>
    </source>
</evidence>
<organism evidence="15">
    <name type="scientific">Sipha flava</name>
    <name type="common">yellow sugarcane aphid</name>
    <dbReference type="NCBI Taxonomy" id="143950"/>
    <lineage>
        <taxon>Eukaryota</taxon>
        <taxon>Metazoa</taxon>
        <taxon>Ecdysozoa</taxon>
        <taxon>Arthropoda</taxon>
        <taxon>Hexapoda</taxon>
        <taxon>Insecta</taxon>
        <taxon>Pterygota</taxon>
        <taxon>Neoptera</taxon>
        <taxon>Paraneoptera</taxon>
        <taxon>Hemiptera</taxon>
        <taxon>Sternorrhyncha</taxon>
        <taxon>Aphidomorpha</taxon>
        <taxon>Aphidoidea</taxon>
        <taxon>Aphididae</taxon>
        <taxon>Sipha</taxon>
    </lineage>
</organism>
<dbReference type="SUPFAM" id="SSF48264">
    <property type="entry name" value="Cytochrome P450"/>
    <property type="match status" value="1"/>
</dbReference>
<keyword evidence="9 14" id="KW-0560">Oxidoreductase</keyword>
<dbReference type="InterPro" id="IPR002401">
    <property type="entry name" value="Cyt_P450_E_grp-I"/>
</dbReference>
<dbReference type="FunFam" id="1.10.630.10:FF:000042">
    <property type="entry name" value="Cytochrome P450"/>
    <property type="match status" value="1"/>
</dbReference>
<comment type="similarity">
    <text evidence="4 14">Belongs to the cytochrome P450 family.</text>
</comment>
<name>A0A2S2Q810_9HEMI</name>
<dbReference type="InterPro" id="IPR036396">
    <property type="entry name" value="Cyt_P450_sf"/>
</dbReference>
<keyword evidence="6 13" id="KW-0479">Metal-binding</keyword>
<evidence type="ECO:0000313" key="16">
    <source>
        <dbReference type="Proteomes" id="UP000694846"/>
    </source>
</evidence>
<dbReference type="EMBL" id="GGMS01004497">
    <property type="protein sequence ID" value="MBY73700.1"/>
    <property type="molecule type" value="Transcribed_RNA"/>
</dbReference>
<evidence type="ECO:0000256" key="12">
    <source>
        <dbReference type="ARBA" id="ARBA00023136"/>
    </source>
</evidence>
<evidence type="ECO:0000256" key="7">
    <source>
        <dbReference type="ARBA" id="ARBA00022824"/>
    </source>
</evidence>